<accession>K7Z2Z2</accession>
<organism evidence="1 2">
    <name type="scientific">Candidatus Endolissoclinum faulkneri L2</name>
    <dbReference type="NCBI Taxonomy" id="1193729"/>
    <lineage>
        <taxon>Bacteria</taxon>
        <taxon>Pseudomonadati</taxon>
        <taxon>Pseudomonadota</taxon>
        <taxon>Alphaproteobacteria</taxon>
        <taxon>Rhodospirillales</taxon>
        <taxon>Rhodospirillaceae</taxon>
        <taxon>Candidatus Endolissoclinum</taxon>
    </lineage>
</organism>
<sequence>MIIDMLMPKYNNKAKLLFADHSYFTCIKFNFLPITKK</sequence>
<reference evidence="1 2" key="1">
    <citation type="journal article" date="2012" name="Proc. Natl. Acad. Sci. U.S.A.">
        <title>Genome streamlining and chemical defense in a coral reef symbiosis.</title>
        <authorList>
            <person name="Kwan J.C."/>
            <person name="Donia M.S."/>
            <person name="Han A.W."/>
            <person name="Hirose E."/>
            <person name="Haygood M.G."/>
            <person name="Schmidt E.W."/>
        </authorList>
    </citation>
    <scope>NUCLEOTIDE SEQUENCE [LARGE SCALE GENOMIC DNA]</scope>
    <source>
        <strain evidence="1 2">L2</strain>
    </source>
</reference>
<dbReference type="STRING" id="1193729.A1OE_134"/>
<dbReference type="Proteomes" id="UP000010077">
    <property type="component" value="Chromosome"/>
</dbReference>
<proteinExistence type="predicted"/>
<evidence type="ECO:0000313" key="1">
    <source>
        <dbReference type="EMBL" id="AFX98338.1"/>
    </source>
</evidence>
<gene>
    <name evidence="1" type="ORF">A1OE_134</name>
</gene>
<dbReference type="KEGG" id="thal:A1OE_134"/>
<dbReference type="HOGENOM" id="CLU_3341647_0_0_5"/>
<evidence type="ECO:0000313" key="2">
    <source>
        <dbReference type="Proteomes" id="UP000010077"/>
    </source>
</evidence>
<name>K7Z2Z2_9PROT</name>
<keyword evidence="2" id="KW-1185">Reference proteome</keyword>
<dbReference type="EMBL" id="CP003539">
    <property type="protein sequence ID" value="AFX98338.1"/>
    <property type="molecule type" value="Genomic_DNA"/>
</dbReference>
<dbReference type="AlphaFoldDB" id="K7Z2Z2"/>
<protein>
    <submittedName>
        <fullName evidence="1">Uncharacterized protein</fullName>
    </submittedName>
</protein>